<gene>
    <name evidence="2" type="ORF">AAF712_001913</name>
</gene>
<evidence type="ECO:0000313" key="2">
    <source>
        <dbReference type="EMBL" id="KAL0070692.1"/>
    </source>
</evidence>
<feature type="region of interest" description="Disordered" evidence="1">
    <location>
        <begin position="1"/>
        <end position="21"/>
    </location>
</feature>
<evidence type="ECO:0000313" key="3">
    <source>
        <dbReference type="Proteomes" id="UP001437256"/>
    </source>
</evidence>
<accession>A0ABR3ADR1</accession>
<sequence>MGLFKSAHPSKLSPAAYQVSGPCKHPPGKLVELQIAFTRVLKAGLAQLPEEGFDEETTDCPRPGSPAEEIVQLESHDPRAIDFRNTLRT</sequence>
<name>A0ABR3ADR1_9AGAR</name>
<reference evidence="2 3" key="1">
    <citation type="submission" date="2024-05" db="EMBL/GenBank/DDBJ databases">
        <title>A draft genome resource for the thread blight pathogen Marasmius tenuissimus strain MS-2.</title>
        <authorList>
            <person name="Yulfo-Soto G.E."/>
            <person name="Baruah I.K."/>
            <person name="Amoako-Attah I."/>
            <person name="Bukari Y."/>
            <person name="Meinhardt L.W."/>
            <person name="Bailey B.A."/>
            <person name="Cohen S.P."/>
        </authorList>
    </citation>
    <scope>NUCLEOTIDE SEQUENCE [LARGE SCALE GENOMIC DNA]</scope>
    <source>
        <strain evidence="2 3">MS-2</strain>
    </source>
</reference>
<dbReference type="EMBL" id="JBBXMP010000005">
    <property type="protein sequence ID" value="KAL0070692.1"/>
    <property type="molecule type" value="Genomic_DNA"/>
</dbReference>
<comment type="caution">
    <text evidence="2">The sequence shown here is derived from an EMBL/GenBank/DDBJ whole genome shotgun (WGS) entry which is preliminary data.</text>
</comment>
<protein>
    <submittedName>
        <fullName evidence="2">Uncharacterized protein</fullName>
    </submittedName>
</protein>
<organism evidence="2 3">
    <name type="scientific">Marasmius tenuissimus</name>
    <dbReference type="NCBI Taxonomy" id="585030"/>
    <lineage>
        <taxon>Eukaryota</taxon>
        <taxon>Fungi</taxon>
        <taxon>Dikarya</taxon>
        <taxon>Basidiomycota</taxon>
        <taxon>Agaricomycotina</taxon>
        <taxon>Agaricomycetes</taxon>
        <taxon>Agaricomycetidae</taxon>
        <taxon>Agaricales</taxon>
        <taxon>Marasmiineae</taxon>
        <taxon>Marasmiaceae</taxon>
        <taxon>Marasmius</taxon>
    </lineage>
</organism>
<evidence type="ECO:0000256" key="1">
    <source>
        <dbReference type="SAM" id="MobiDB-lite"/>
    </source>
</evidence>
<dbReference type="Proteomes" id="UP001437256">
    <property type="component" value="Unassembled WGS sequence"/>
</dbReference>
<proteinExistence type="predicted"/>
<keyword evidence="3" id="KW-1185">Reference proteome</keyword>